<dbReference type="InterPro" id="IPR006914">
    <property type="entry name" value="VENN_dom"/>
</dbReference>
<dbReference type="Pfam" id="PF04829">
    <property type="entry name" value="PT-VENN"/>
    <property type="match status" value="1"/>
</dbReference>
<evidence type="ECO:0000256" key="2">
    <source>
        <dbReference type="ARBA" id="ARBA00022656"/>
    </source>
</evidence>
<proteinExistence type="predicted"/>
<dbReference type="Proteomes" id="UP000501989">
    <property type="component" value="Chromosome"/>
</dbReference>
<dbReference type="AlphaFoldDB" id="A0A6M8MK93"/>
<comment type="subcellular location">
    <subcellularLocation>
        <location evidence="1">Target cell</location>
        <location evidence="1">Target cell cytoplasm</location>
    </subcellularLocation>
</comment>
<keyword evidence="2" id="KW-0800">Toxin</keyword>
<accession>A0A6M8MK93</accession>
<evidence type="ECO:0000313" key="7">
    <source>
        <dbReference type="Proteomes" id="UP000501989"/>
    </source>
</evidence>
<reference evidence="7" key="1">
    <citation type="submission" date="2019-12" db="EMBL/GenBank/DDBJ databases">
        <title>Endophytic bacteria associated with Panax ginseng seedlings.</title>
        <authorList>
            <person name="Park J.M."/>
            <person name="Shin R."/>
            <person name="Jo S.H."/>
        </authorList>
    </citation>
    <scope>NUCLEOTIDE SEQUENCE [LARGE SCALE GENOMIC DNA]</scope>
    <source>
        <strain evidence="7">PgKB30</strain>
    </source>
</reference>
<dbReference type="GO" id="GO:0090729">
    <property type="term" value="F:toxin activity"/>
    <property type="evidence" value="ECO:0007669"/>
    <property type="project" value="UniProtKB-KW"/>
</dbReference>
<sequence>MAHAVMGAVVAQAQGNSAGAGAAGAATGELIARRLYPGTATADLTQEQKETVSALSGLAAGLAGGIAGGDLSGAVTGAQAGTNAVQNNLLSNTYGVERLDKTSLALYEKLKAAGIGSIDELQKRFTGCAGDGECERGIRNAYRQQEKQAGETLVGLYKAGKLSQEELAVLVTDYSIAMMAGAKEGQLSSDSGGYGDIYSLSGIDWTPMGVIGNPYLDAIKKSGQIAQWRREGLSEEKINELAHKSGLVDSMLVPVDVPGILNIVDNGASKEDVLRSVLVAGFGKLAKDSAKAKGQIAPEVISPTYRELQGLNNGFQAHHILPQYLGKMLGYTKNDMLDYPATLITQYSHTGKVNPDAMHKAISKYLPPMVGGKPATYTSGQISSGLQKAYGDIGRPELFDSIKHLIK</sequence>
<gene>
    <name evidence="6" type="ORF">FX982_01516</name>
</gene>
<keyword evidence="4" id="KW-0843">Virulence</keyword>
<evidence type="ECO:0000256" key="1">
    <source>
        <dbReference type="ARBA" id="ARBA00004219"/>
    </source>
</evidence>
<keyword evidence="3" id="KW-1266">Target cell cytoplasm</keyword>
<protein>
    <submittedName>
        <fullName evidence="6">Deoxyribonuclease CdiA-o11</fullName>
    </submittedName>
</protein>
<organism evidence="6 7">
    <name type="scientific">Pseudomonas graminis</name>
    <dbReference type="NCBI Taxonomy" id="158627"/>
    <lineage>
        <taxon>Bacteria</taxon>
        <taxon>Pseudomonadati</taxon>
        <taxon>Pseudomonadota</taxon>
        <taxon>Gammaproteobacteria</taxon>
        <taxon>Pseudomonadales</taxon>
        <taxon>Pseudomonadaceae</taxon>
        <taxon>Pseudomonas</taxon>
    </lineage>
</organism>
<dbReference type="KEGG" id="pgg:FX982_01516"/>
<evidence type="ECO:0000259" key="5">
    <source>
        <dbReference type="Pfam" id="PF04829"/>
    </source>
</evidence>
<keyword evidence="7" id="KW-1185">Reference proteome</keyword>
<feature type="domain" description="VENN motif-containing" evidence="5">
    <location>
        <begin position="42"/>
        <end position="91"/>
    </location>
</feature>
<evidence type="ECO:0000313" key="6">
    <source>
        <dbReference type="EMBL" id="QKF50572.1"/>
    </source>
</evidence>
<evidence type="ECO:0000256" key="4">
    <source>
        <dbReference type="ARBA" id="ARBA00023026"/>
    </source>
</evidence>
<name>A0A6M8MK93_9PSED</name>
<dbReference type="EMBL" id="CP053746">
    <property type="protein sequence ID" value="QKF50572.1"/>
    <property type="molecule type" value="Genomic_DNA"/>
</dbReference>
<evidence type="ECO:0000256" key="3">
    <source>
        <dbReference type="ARBA" id="ARBA00022913"/>
    </source>
</evidence>